<dbReference type="EC" id="2.8.2.-" evidence="4"/>
<dbReference type="Proteomes" id="UP000683360">
    <property type="component" value="Unassembled WGS sequence"/>
</dbReference>
<comment type="similarity">
    <text evidence="1">Belongs to the sulfotransferase 1 family.</text>
</comment>
<dbReference type="EMBL" id="CAJPWZ010001950">
    <property type="protein sequence ID" value="CAG2227146.1"/>
    <property type="molecule type" value="Genomic_DNA"/>
</dbReference>
<dbReference type="InterPro" id="IPR027417">
    <property type="entry name" value="P-loop_NTPase"/>
</dbReference>
<evidence type="ECO:0000313" key="5">
    <source>
        <dbReference type="Proteomes" id="UP000683360"/>
    </source>
</evidence>
<proteinExistence type="inferred from homology"/>
<dbReference type="Gene3D" id="3.40.50.300">
    <property type="entry name" value="P-loop containing nucleotide triphosphate hydrolases"/>
    <property type="match status" value="1"/>
</dbReference>
<organism evidence="4 5">
    <name type="scientific">Mytilus edulis</name>
    <name type="common">Blue mussel</name>
    <dbReference type="NCBI Taxonomy" id="6550"/>
    <lineage>
        <taxon>Eukaryota</taxon>
        <taxon>Metazoa</taxon>
        <taxon>Spiralia</taxon>
        <taxon>Lophotrochozoa</taxon>
        <taxon>Mollusca</taxon>
        <taxon>Bivalvia</taxon>
        <taxon>Autobranchia</taxon>
        <taxon>Pteriomorphia</taxon>
        <taxon>Mytilida</taxon>
        <taxon>Mytiloidea</taxon>
        <taxon>Mytilidae</taxon>
        <taxon>Mytilinae</taxon>
        <taxon>Mytilus</taxon>
    </lineage>
</organism>
<feature type="domain" description="Sulfotransferase" evidence="3">
    <location>
        <begin position="96"/>
        <end position="336"/>
    </location>
</feature>
<keyword evidence="5" id="KW-1185">Reference proteome</keyword>
<gene>
    <name evidence="4" type="ORF">MEDL_40168</name>
</gene>
<evidence type="ECO:0000259" key="3">
    <source>
        <dbReference type="Pfam" id="PF00685"/>
    </source>
</evidence>
<reference evidence="4" key="1">
    <citation type="submission" date="2021-03" db="EMBL/GenBank/DDBJ databases">
        <authorList>
            <person name="Bekaert M."/>
        </authorList>
    </citation>
    <scope>NUCLEOTIDE SEQUENCE</scope>
</reference>
<dbReference type="Pfam" id="PF00685">
    <property type="entry name" value="Sulfotransfer_1"/>
    <property type="match status" value="1"/>
</dbReference>
<evidence type="ECO:0000256" key="1">
    <source>
        <dbReference type="ARBA" id="ARBA00005771"/>
    </source>
</evidence>
<evidence type="ECO:0000256" key="2">
    <source>
        <dbReference type="ARBA" id="ARBA00022679"/>
    </source>
</evidence>
<dbReference type="AlphaFoldDB" id="A0A8S3T9R2"/>
<comment type="caution">
    <text evidence="4">The sequence shown here is derived from an EMBL/GenBank/DDBJ whole genome shotgun (WGS) entry which is preliminary data.</text>
</comment>
<dbReference type="SUPFAM" id="SSF52540">
    <property type="entry name" value="P-loop containing nucleoside triphosphate hydrolases"/>
    <property type="match status" value="1"/>
</dbReference>
<dbReference type="OrthoDB" id="205623at2759"/>
<keyword evidence="2 4" id="KW-0808">Transferase</keyword>
<accession>A0A8S3T9R2</accession>
<protein>
    <submittedName>
        <fullName evidence="4">SULT1</fullName>
        <ecNumber evidence="4">2.8.2.-</ecNumber>
    </submittedName>
</protein>
<sequence>MDSERTFREARRLTPEGQLMFEENHTIIYIYSTHLFTTVTSTSPIKINKMPFTYLKGEGGDKLKVRDIDGAYTFPWNNLENHDEEFRSIPNWKARDDDVMICVYPKSGTHWAYEILSMLLSQKAERVETFKQSGVLDSISQEQFDSMPSPRVLSTNALFPQLPVDFRNRKCKIVHIVRNPKDVAVSFFHHHTGLKTYEFDGNWETYLPRFMKGDVDGNSWFDYTNDWEKTIVDNPDYPIHIMYFEDMVENIHAEIFKLANFLEVCTHSTLDFINSVASLCTIDKMRNEKATTAPLSWKEGSAGVYRKGIVGDWKSMFSVTQNETFDELYHTRMNKSKLNIRFSIPEKLPAKSRSVFH</sequence>
<name>A0A8S3T9R2_MYTED</name>
<dbReference type="PANTHER" id="PTHR11783">
    <property type="entry name" value="SULFOTRANSFERASE SULT"/>
    <property type="match status" value="1"/>
</dbReference>
<dbReference type="InterPro" id="IPR000863">
    <property type="entry name" value="Sulfotransferase_dom"/>
</dbReference>
<evidence type="ECO:0000313" key="4">
    <source>
        <dbReference type="EMBL" id="CAG2227146.1"/>
    </source>
</evidence>
<dbReference type="GO" id="GO:0008146">
    <property type="term" value="F:sulfotransferase activity"/>
    <property type="evidence" value="ECO:0007669"/>
    <property type="project" value="InterPro"/>
</dbReference>